<evidence type="ECO:0000256" key="1">
    <source>
        <dbReference type="ARBA" id="ARBA00011046"/>
    </source>
</evidence>
<dbReference type="PIRSF" id="PIRSF019455">
    <property type="entry name" value="CopR_AtkY"/>
    <property type="match status" value="1"/>
</dbReference>
<keyword evidence="3" id="KW-0238">DNA-binding</keyword>
<dbReference type="Proteomes" id="UP001165653">
    <property type="component" value="Unassembled WGS sequence"/>
</dbReference>
<keyword evidence="6" id="KW-1185">Reference proteome</keyword>
<comment type="similarity">
    <text evidence="1">Belongs to the BlaI transcriptional regulatory family.</text>
</comment>
<comment type="caution">
    <text evidence="5">The sequence shown here is derived from an EMBL/GenBank/DDBJ whole genome shotgun (WGS) entry which is preliminary data.</text>
</comment>
<proteinExistence type="inferred from homology"/>
<sequence>MNAPNISESEWAVMEVLWESSPRTASEVAKVLRGDTGWAENTVRTLLTRLVEKGALQTNEGGAAKLYTPAVKREDCVKAESASFMERIFQGAAKPLLVHFAKNARLTPEEVRELKKILDQSIDKEP</sequence>
<protein>
    <submittedName>
        <fullName evidence="5">BlaI/MecI/CopY family transcriptional regulator</fullName>
    </submittedName>
</protein>
<dbReference type="InterPro" id="IPR036388">
    <property type="entry name" value="WH-like_DNA-bd_sf"/>
</dbReference>
<evidence type="ECO:0000256" key="2">
    <source>
        <dbReference type="ARBA" id="ARBA00023015"/>
    </source>
</evidence>
<evidence type="ECO:0000256" key="4">
    <source>
        <dbReference type="ARBA" id="ARBA00023163"/>
    </source>
</evidence>
<dbReference type="Gene3D" id="1.10.4040.10">
    <property type="entry name" value="Penicillinase repressor domain"/>
    <property type="match status" value="1"/>
</dbReference>
<dbReference type="SUPFAM" id="SSF46785">
    <property type="entry name" value="Winged helix' DNA-binding domain"/>
    <property type="match status" value="1"/>
</dbReference>
<dbReference type="InterPro" id="IPR036390">
    <property type="entry name" value="WH_DNA-bd_sf"/>
</dbReference>
<dbReference type="Pfam" id="PF03965">
    <property type="entry name" value="Penicillinase_R"/>
    <property type="match status" value="1"/>
</dbReference>
<gene>
    <name evidence="5" type="ORF">OJ996_14830</name>
</gene>
<dbReference type="Gene3D" id="1.10.10.10">
    <property type="entry name" value="Winged helix-like DNA-binding domain superfamily/Winged helix DNA-binding domain"/>
    <property type="match status" value="1"/>
</dbReference>
<organism evidence="5 6">
    <name type="scientific">Luteolibacter rhizosphaerae</name>
    <dbReference type="NCBI Taxonomy" id="2989719"/>
    <lineage>
        <taxon>Bacteria</taxon>
        <taxon>Pseudomonadati</taxon>
        <taxon>Verrucomicrobiota</taxon>
        <taxon>Verrucomicrobiia</taxon>
        <taxon>Verrucomicrobiales</taxon>
        <taxon>Verrucomicrobiaceae</taxon>
        <taxon>Luteolibacter</taxon>
    </lineage>
</organism>
<evidence type="ECO:0000313" key="5">
    <source>
        <dbReference type="EMBL" id="MCW1914860.1"/>
    </source>
</evidence>
<accession>A0ABT3G4S8</accession>
<dbReference type="EMBL" id="JAPDDR010000007">
    <property type="protein sequence ID" value="MCW1914860.1"/>
    <property type="molecule type" value="Genomic_DNA"/>
</dbReference>
<evidence type="ECO:0000256" key="3">
    <source>
        <dbReference type="ARBA" id="ARBA00023125"/>
    </source>
</evidence>
<dbReference type="InterPro" id="IPR005650">
    <property type="entry name" value="BlaI_family"/>
</dbReference>
<name>A0ABT3G4S8_9BACT</name>
<dbReference type="RefSeq" id="WP_264514396.1">
    <property type="nucleotide sequence ID" value="NZ_JAPDDR010000007.1"/>
</dbReference>
<keyword evidence="2" id="KW-0805">Transcription regulation</keyword>
<reference evidence="5" key="1">
    <citation type="submission" date="2022-10" db="EMBL/GenBank/DDBJ databases">
        <title>Luteolibacter sp. GHJ8, whole genome shotgun sequencing project.</title>
        <authorList>
            <person name="Zhao G."/>
            <person name="Shen L."/>
        </authorList>
    </citation>
    <scope>NUCLEOTIDE SEQUENCE</scope>
    <source>
        <strain evidence="5">GHJ8</strain>
    </source>
</reference>
<keyword evidence="4" id="KW-0804">Transcription</keyword>
<evidence type="ECO:0000313" key="6">
    <source>
        <dbReference type="Proteomes" id="UP001165653"/>
    </source>
</evidence>